<protein>
    <submittedName>
        <fullName evidence="1">Uncharacterized protein</fullName>
    </submittedName>
</protein>
<organism evidence="1 2">
    <name type="scientific">Brevibacterium luteolum</name>
    <dbReference type="NCBI Taxonomy" id="199591"/>
    <lineage>
        <taxon>Bacteria</taxon>
        <taxon>Bacillati</taxon>
        <taxon>Actinomycetota</taxon>
        <taxon>Actinomycetes</taxon>
        <taxon>Micrococcales</taxon>
        <taxon>Brevibacteriaceae</taxon>
        <taxon>Brevibacterium</taxon>
    </lineage>
</organism>
<comment type="caution">
    <text evidence="1">The sequence shown here is derived from an EMBL/GenBank/DDBJ whole genome shotgun (WGS) entry which is preliminary data.</text>
</comment>
<reference evidence="1 2" key="1">
    <citation type="submission" date="2017-09" db="EMBL/GenBank/DDBJ databases">
        <title>Bacterial strain isolated from the female urinary microbiota.</title>
        <authorList>
            <person name="Thomas-White K."/>
            <person name="Kumar N."/>
            <person name="Forster S."/>
            <person name="Putonti C."/>
            <person name="Lawley T."/>
            <person name="Wolfe A.J."/>
        </authorList>
    </citation>
    <scope>NUCLEOTIDE SEQUENCE [LARGE SCALE GENOMIC DNA]</scope>
    <source>
        <strain evidence="1 2">UMB0680</strain>
    </source>
</reference>
<evidence type="ECO:0000313" key="1">
    <source>
        <dbReference type="EMBL" id="PMB98817.1"/>
    </source>
</evidence>
<dbReference type="AlphaFoldDB" id="A0A2N6PJG5"/>
<accession>A0A2N6PJG5</accession>
<dbReference type="OrthoDB" id="51260at2"/>
<sequence length="1206" mass="134358">MAGIRTDNIPRTVDGPSVVAAASALMLLPENASRHLRLHRMAALGMALEDRQISAASSSAIRALLKRDDVGGPDVLRQEDPYSDVLVQSIDFAGGPYLVSSGSGDHTVADVKNLIDALLCERWMDDDFYQTAFRLVHSLLIVSDFVLRRAGLQRGTLPRSSRRTRVDVPGAARLKELASAAFISNDDLNSYDPWLRMVIDTFALDSGTLCEPCEDEITDDRLHVYPFLRLDDGYRVVLPLDLLVTMRFHFLRFAKQAGQLEELGRRWRTATLHRVMHLLDPDRTADFLEEDDLATRYLLPIDDKRDLHVVLATDPLTDWDTNVWGHMHDTRAVLARLAHLMAPEERRTYSSASTLLHLVITDSPGGAAFWGVPDINDADTMLIVRSDDLEVILHHEPDGPLGLLLFAEASDRRPGTALVTDILDEFSVYEEAEKSFYLSDGPQPTFTVFQTGAALAPRAKYQLEADMHGVVPPLDPKIIVPARRRYRSDCPGIYMVDPRSPFRGYVVELTASSVFVTVDLDDDGSVGVEADLLETAAYWVWECANRVGVVPTDRTVELVLKLSSLESWRKPNGWSQSDSAVRVSPCASGFNFEITETFVALLQEKDNLAERELVSALLGNLFAVAVADLPKILDQVAPTGSKRMLNVFDQSQAPDMWAKRLPRPLIGHSQVTAQLLDDLGDWLRRPSGGNFPTGSFEGNDRVVALNAAVKYLFERLESEIGAYEPRALLDYLIAQNESLLHNAKFLGIMLRARIACFGENSEAATDLVKERKASASAQRANRFLIEYVAARPPTGTEQLQTRDYYGLLSIAREIAERGTASDFLHHRLADFEVSILESGRLGVEPDHPVHQAMERYAVNSGARSLRKAQADDLVDDSTEESNSFDFAEFLAASIEATRAEFGFTFDELREVCWGLLNIGAADQVNRVDRTRAIAEISSSRGLTAETVERVLDKITLVPRASFMSIGSDAVPWRFNRDMSYVRRPIVQQGSDLVFGFRILYQLGPYWVDNLLSGRLQGRAKTNEMIKFISQTRRRINDQFAQQVARRLNRLGFITRLSVKKLKKRRLADPDGNDIGDIDVFAFHEPSTTIVAVEAKDFEIARTPVEIANEVVKLFTGRNGKRSTVELHSRRVDWLRDNIAIVAADLGLPASTRVKVFGAVVTSEPLIMPLVTESPFPVVAIDDLTAEAVGVDAGRQRSRRRRSRGGR</sequence>
<proteinExistence type="predicted"/>
<dbReference type="RefSeq" id="WP_102161622.1">
    <property type="nucleotide sequence ID" value="NZ_PNFZ01000002.1"/>
</dbReference>
<dbReference type="EMBL" id="PNFZ01000002">
    <property type="protein sequence ID" value="PMB98817.1"/>
    <property type="molecule type" value="Genomic_DNA"/>
</dbReference>
<evidence type="ECO:0000313" key="2">
    <source>
        <dbReference type="Proteomes" id="UP000235703"/>
    </source>
</evidence>
<name>A0A2N6PJG5_9MICO</name>
<gene>
    <name evidence="1" type="ORF">CJ198_05815</name>
</gene>
<dbReference type="Proteomes" id="UP000235703">
    <property type="component" value="Unassembled WGS sequence"/>
</dbReference>
<keyword evidence="2" id="KW-1185">Reference proteome</keyword>